<gene>
    <name evidence="2" type="ORF">GCM10007977_015250</name>
</gene>
<evidence type="ECO:0000313" key="2">
    <source>
        <dbReference type="EMBL" id="GGM15079.1"/>
    </source>
</evidence>
<feature type="region of interest" description="Disordered" evidence="1">
    <location>
        <begin position="119"/>
        <end position="203"/>
    </location>
</feature>
<reference evidence="2" key="2">
    <citation type="submission" date="2020-09" db="EMBL/GenBank/DDBJ databases">
        <authorList>
            <person name="Sun Q."/>
            <person name="Ohkuma M."/>
        </authorList>
    </citation>
    <scope>NUCLEOTIDE SEQUENCE</scope>
    <source>
        <strain evidence="2">JCM 19831</strain>
    </source>
</reference>
<name>A0A917TAE1_9ACTN</name>
<dbReference type="RefSeq" id="WP_190249015.1">
    <property type="nucleotide sequence ID" value="NZ_BMPI01000006.1"/>
</dbReference>
<sequence length="203" mass="21620">MDRPGLRVFAHQFRIGAAAIAVLGLIPGRISAGEAAATFGAGLVMCWVLRKASGATWRDTFWPRHERERPLWETLPPSIESVRTLDRAGYRVQAIKMYRGLTGGGLKDGLEAVKALSADGGHSADRGRAARVADPASHGGGPPVTKRQRRSSTPRRTPRAEDRLARREVVRAAATSRSVVNSLAAGVADGGHGQDRDETAQGG</sequence>
<dbReference type="EMBL" id="BMPI01000006">
    <property type="protein sequence ID" value="GGM15079.1"/>
    <property type="molecule type" value="Genomic_DNA"/>
</dbReference>
<feature type="compositionally biased region" description="Low complexity" evidence="1">
    <location>
        <begin position="171"/>
        <end position="180"/>
    </location>
</feature>
<evidence type="ECO:0000313" key="3">
    <source>
        <dbReference type="Proteomes" id="UP000642070"/>
    </source>
</evidence>
<protein>
    <recommendedName>
        <fullName evidence="4">Ribosomal protein L7/L12 C-terminal domain-containing protein</fullName>
    </recommendedName>
</protein>
<dbReference type="AlphaFoldDB" id="A0A917TAE1"/>
<feature type="compositionally biased region" description="Basic and acidic residues" evidence="1">
    <location>
        <begin position="158"/>
        <end position="170"/>
    </location>
</feature>
<evidence type="ECO:0000256" key="1">
    <source>
        <dbReference type="SAM" id="MobiDB-lite"/>
    </source>
</evidence>
<dbReference type="Proteomes" id="UP000642070">
    <property type="component" value="Unassembled WGS sequence"/>
</dbReference>
<organism evidence="2 3">
    <name type="scientific">Dactylosporangium sucinum</name>
    <dbReference type="NCBI Taxonomy" id="1424081"/>
    <lineage>
        <taxon>Bacteria</taxon>
        <taxon>Bacillati</taxon>
        <taxon>Actinomycetota</taxon>
        <taxon>Actinomycetes</taxon>
        <taxon>Micromonosporales</taxon>
        <taxon>Micromonosporaceae</taxon>
        <taxon>Dactylosporangium</taxon>
    </lineage>
</organism>
<feature type="compositionally biased region" description="Basic residues" evidence="1">
    <location>
        <begin position="146"/>
        <end position="157"/>
    </location>
</feature>
<evidence type="ECO:0008006" key="4">
    <source>
        <dbReference type="Google" id="ProtNLM"/>
    </source>
</evidence>
<keyword evidence="3" id="KW-1185">Reference proteome</keyword>
<proteinExistence type="predicted"/>
<accession>A0A917TAE1</accession>
<feature type="compositionally biased region" description="Basic and acidic residues" evidence="1">
    <location>
        <begin position="192"/>
        <end position="203"/>
    </location>
</feature>
<comment type="caution">
    <text evidence="2">The sequence shown here is derived from an EMBL/GenBank/DDBJ whole genome shotgun (WGS) entry which is preliminary data.</text>
</comment>
<reference evidence="2" key="1">
    <citation type="journal article" date="2014" name="Int. J. Syst. Evol. Microbiol.">
        <title>Complete genome sequence of Corynebacterium casei LMG S-19264T (=DSM 44701T), isolated from a smear-ripened cheese.</title>
        <authorList>
            <consortium name="US DOE Joint Genome Institute (JGI-PGF)"/>
            <person name="Walter F."/>
            <person name="Albersmeier A."/>
            <person name="Kalinowski J."/>
            <person name="Ruckert C."/>
        </authorList>
    </citation>
    <scope>NUCLEOTIDE SEQUENCE</scope>
    <source>
        <strain evidence="2">JCM 19831</strain>
    </source>
</reference>